<gene>
    <name evidence="3" type="ORF">Ani05nite_60070</name>
</gene>
<feature type="transmembrane region" description="Helical" evidence="2">
    <location>
        <begin position="20"/>
        <end position="41"/>
    </location>
</feature>
<dbReference type="AlphaFoldDB" id="A0A919MSD7"/>
<accession>A0A919MSD7</accession>
<evidence type="ECO:0000313" key="4">
    <source>
        <dbReference type="Proteomes" id="UP000647172"/>
    </source>
</evidence>
<keyword evidence="2" id="KW-1133">Transmembrane helix</keyword>
<keyword evidence="2" id="KW-0472">Membrane</keyword>
<feature type="compositionally biased region" description="Pro residues" evidence="1">
    <location>
        <begin position="80"/>
        <end position="89"/>
    </location>
</feature>
<evidence type="ECO:0000256" key="2">
    <source>
        <dbReference type="SAM" id="Phobius"/>
    </source>
</evidence>
<evidence type="ECO:0008006" key="5">
    <source>
        <dbReference type="Google" id="ProtNLM"/>
    </source>
</evidence>
<comment type="caution">
    <text evidence="3">The sequence shown here is derived from an EMBL/GenBank/DDBJ whole genome shotgun (WGS) entry which is preliminary data.</text>
</comment>
<reference evidence="3" key="1">
    <citation type="submission" date="2021-01" db="EMBL/GenBank/DDBJ databases">
        <title>Whole genome shotgun sequence of Actinoplanes nipponensis NBRC 14063.</title>
        <authorList>
            <person name="Komaki H."/>
            <person name="Tamura T."/>
        </authorList>
    </citation>
    <scope>NUCLEOTIDE SEQUENCE</scope>
    <source>
        <strain evidence="3">NBRC 14063</strain>
    </source>
</reference>
<keyword evidence="4" id="KW-1185">Reference proteome</keyword>
<organism evidence="3 4">
    <name type="scientific">Actinoplanes nipponensis</name>
    <dbReference type="NCBI Taxonomy" id="135950"/>
    <lineage>
        <taxon>Bacteria</taxon>
        <taxon>Bacillati</taxon>
        <taxon>Actinomycetota</taxon>
        <taxon>Actinomycetes</taxon>
        <taxon>Micromonosporales</taxon>
        <taxon>Micromonosporaceae</taxon>
        <taxon>Actinoplanes</taxon>
    </lineage>
</organism>
<evidence type="ECO:0000256" key="1">
    <source>
        <dbReference type="SAM" id="MobiDB-lite"/>
    </source>
</evidence>
<dbReference type="EMBL" id="BOMQ01000070">
    <property type="protein sequence ID" value="GIE52473.1"/>
    <property type="molecule type" value="Genomic_DNA"/>
</dbReference>
<feature type="compositionally biased region" description="Low complexity" evidence="1">
    <location>
        <begin position="55"/>
        <end position="79"/>
    </location>
</feature>
<dbReference type="Proteomes" id="UP000647172">
    <property type="component" value="Unassembled WGS sequence"/>
</dbReference>
<keyword evidence="2" id="KW-0812">Transmembrane</keyword>
<evidence type="ECO:0000313" key="3">
    <source>
        <dbReference type="EMBL" id="GIE52473.1"/>
    </source>
</evidence>
<sequence>MTAPANPQTTRSSAPRRRWASVTAAALTGVVVLGVAGGIAITRSSTTSTVAPATSAAASSAVSNPSTGCPTATADRTPAAPAPTRPPTGPTVVQFPHGTEPARPHLRALIEQVSAAPSDPPDCGRYAYLHVRQWAADTTIGPDGLGTTQTIEFDYRRWRADDGSGRVITMRDEPAADPATTTEDFPAGGLPGALSAPVNTDPGLLSSQINDIQPWENGDQAGIRATAEIYGWHTPNRDQRATILAVLRDSELIWRGTAVDRVGRAGVAVSFDSDNGVSRDLLILDPATGEPLAYELVTLRNPGKLTGPFPAVEDYQLFLDHHRQHQLT</sequence>
<feature type="region of interest" description="Disordered" evidence="1">
    <location>
        <begin position="55"/>
        <end position="89"/>
    </location>
</feature>
<proteinExistence type="predicted"/>
<name>A0A919MSD7_9ACTN</name>
<protein>
    <recommendedName>
        <fullName evidence="5">CU044_5270 family protein</fullName>
    </recommendedName>
</protein>